<gene>
    <name evidence="1" type="ORF">JFY71_06145</name>
</gene>
<evidence type="ECO:0000313" key="2">
    <source>
        <dbReference type="Proteomes" id="UP000595814"/>
    </source>
</evidence>
<dbReference type="EMBL" id="CP066744">
    <property type="protein sequence ID" value="QQK06927.1"/>
    <property type="molecule type" value="Genomic_DNA"/>
</dbReference>
<protein>
    <submittedName>
        <fullName evidence="1">GNAT family N-acetyltransferase</fullName>
    </submittedName>
</protein>
<name>A0AC61MMK4_9FIRM</name>
<sequence length="145" mass="17113">MLIIREFKLDDSEAIYQLNKNEMKYDYPLEETVENLKKISENKLDKIFVAEVDEYVIGYVHASNYQCIYSKPMKNILGIAVSKKFQKIGIGRDLLEAVEKWARDEKVSCVRLASGEEREDSHKFYLKCGYKKIKDQKNFRKNLIF</sequence>
<dbReference type="Proteomes" id="UP000595814">
    <property type="component" value="Chromosome"/>
</dbReference>
<evidence type="ECO:0000313" key="1">
    <source>
        <dbReference type="EMBL" id="QQK06927.1"/>
    </source>
</evidence>
<reference evidence="1 2" key="1">
    <citation type="journal article" date="2022" name="Int. J. Syst. Evol. Microbiol.">
        <title>Miniphocaeibacter halophilus sp. nov., an ammonium-tolerant acetate-producing bacterium isolated from a biogas system.</title>
        <authorList>
            <person name="Schnurer A."/>
            <person name="Singh A."/>
            <person name="Bi S."/>
            <person name="Qiao W."/>
            <person name="Westerholm M."/>
        </authorList>
    </citation>
    <scope>NUCLEOTIDE SEQUENCE [LARGE SCALE GENOMIC DNA]</scope>
    <source>
        <strain evidence="1 2">AMB_01</strain>
    </source>
</reference>
<accession>A0AC61MMK4</accession>
<keyword evidence="2" id="KW-1185">Reference proteome</keyword>
<proteinExistence type="predicted"/>
<organism evidence="1 2">
    <name type="scientific">Miniphocaeibacter halophilus</name>
    <dbReference type="NCBI Taxonomy" id="2931922"/>
    <lineage>
        <taxon>Bacteria</taxon>
        <taxon>Bacillati</taxon>
        <taxon>Bacillota</taxon>
        <taxon>Tissierellia</taxon>
        <taxon>Tissierellales</taxon>
        <taxon>Peptoniphilaceae</taxon>
        <taxon>Miniphocaeibacter</taxon>
    </lineage>
</organism>